<evidence type="ECO:0000313" key="2">
    <source>
        <dbReference type="EMBL" id="VFK00806.1"/>
    </source>
</evidence>
<evidence type="ECO:0000313" key="4">
    <source>
        <dbReference type="EMBL" id="VFK04717.1"/>
    </source>
</evidence>
<sequence length="178" mass="20399">MDTQKFTTRTERVDDVPLLLGQIKKMRLAELIDDNFQAYGNWQGLSIGQVTTGWLSYILSQGDHRLNHVYAKREQEVLDARIKKVREAIAELNIRGRGRKVSDAGELRAAVDKILRKNKVENIVTANYHTETRIIRKRAYKERPARTVEKSQTTVESEARPARVSKCRTLPGLASIRE</sequence>
<dbReference type="AlphaFoldDB" id="A0A450UXA8"/>
<protein>
    <submittedName>
        <fullName evidence="1">Uncharacterized protein</fullName>
    </submittedName>
</protein>
<evidence type="ECO:0000313" key="3">
    <source>
        <dbReference type="EMBL" id="VFK04428.1"/>
    </source>
</evidence>
<dbReference type="EMBL" id="CAADFI010000443">
    <property type="protein sequence ID" value="VFK04428.1"/>
    <property type="molecule type" value="Genomic_DNA"/>
</dbReference>
<proteinExistence type="predicted"/>
<evidence type="ECO:0000313" key="1">
    <source>
        <dbReference type="EMBL" id="VFJ97170.1"/>
    </source>
</evidence>
<dbReference type="EMBL" id="CAADFI010000106">
    <property type="protein sequence ID" value="VFJ97170.1"/>
    <property type="molecule type" value="Genomic_DNA"/>
</dbReference>
<dbReference type="EMBL" id="CAADFG010000203">
    <property type="protein sequence ID" value="VFK00806.1"/>
    <property type="molecule type" value="Genomic_DNA"/>
</dbReference>
<reference evidence="1" key="1">
    <citation type="submission" date="2019-02" db="EMBL/GenBank/DDBJ databases">
        <authorList>
            <person name="Gruber-Vodicka R. H."/>
            <person name="Seah K. B. B."/>
        </authorList>
    </citation>
    <scope>NUCLEOTIDE SEQUENCE</scope>
    <source>
        <strain evidence="4">BECK_SA2B12</strain>
        <strain evidence="2">BECK_SA2B15</strain>
        <strain evidence="1">BECK_SA2B20</strain>
    </source>
</reference>
<name>A0A450UXA8_9GAMM</name>
<dbReference type="EMBL" id="CAADFJ010000201">
    <property type="protein sequence ID" value="VFK04717.1"/>
    <property type="molecule type" value="Genomic_DNA"/>
</dbReference>
<organism evidence="1">
    <name type="scientific">Candidatus Kentrum eta</name>
    <dbReference type="NCBI Taxonomy" id="2126337"/>
    <lineage>
        <taxon>Bacteria</taxon>
        <taxon>Pseudomonadati</taxon>
        <taxon>Pseudomonadota</taxon>
        <taxon>Gammaproteobacteria</taxon>
        <taxon>Candidatus Kentrum</taxon>
    </lineage>
</organism>
<gene>
    <name evidence="2" type="ORF">BECKH772A_GA0070896_102035</name>
    <name evidence="1" type="ORF">BECKH772B_GA0070898_101062</name>
    <name evidence="3" type="ORF">BECKH772B_GA0070898_104432</name>
    <name evidence="4" type="ORF">BECKH772C_GA0070978_102015</name>
</gene>
<accession>A0A450UXA8</accession>